<evidence type="ECO:0000313" key="1">
    <source>
        <dbReference type="EMBL" id="KAL3520330.1"/>
    </source>
</evidence>
<gene>
    <name evidence="1" type="ORF">ACH5RR_018479</name>
</gene>
<name>A0ABD2ZPP1_9GENT</name>
<proteinExistence type="predicted"/>
<keyword evidence="2" id="KW-1185">Reference proteome</keyword>
<dbReference type="Proteomes" id="UP001630127">
    <property type="component" value="Unassembled WGS sequence"/>
</dbReference>
<reference evidence="1 2" key="1">
    <citation type="submission" date="2024-11" db="EMBL/GenBank/DDBJ databases">
        <title>A near-complete genome assembly of Cinchona calisaya.</title>
        <authorList>
            <person name="Lian D.C."/>
            <person name="Zhao X.W."/>
            <person name="Wei L."/>
        </authorList>
    </citation>
    <scope>NUCLEOTIDE SEQUENCE [LARGE SCALE GENOMIC DNA]</scope>
    <source>
        <tissue evidence="1">Nenye</tissue>
    </source>
</reference>
<dbReference type="EMBL" id="JBJUIK010000008">
    <property type="protein sequence ID" value="KAL3520330.1"/>
    <property type="molecule type" value="Genomic_DNA"/>
</dbReference>
<dbReference type="SUPFAM" id="SSF57756">
    <property type="entry name" value="Retrovirus zinc finger-like domains"/>
    <property type="match status" value="1"/>
</dbReference>
<evidence type="ECO:0008006" key="3">
    <source>
        <dbReference type="Google" id="ProtNLM"/>
    </source>
</evidence>
<evidence type="ECO:0000313" key="2">
    <source>
        <dbReference type="Proteomes" id="UP001630127"/>
    </source>
</evidence>
<organism evidence="1 2">
    <name type="scientific">Cinchona calisaya</name>
    <dbReference type="NCBI Taxonomy" id="153742"/>
    <lineage>
        <taxon>Eukaryota</taxon>
        <taxon>Viridiplantae</taxon>
        <taxon>Streptophyta</taxon>
        <taxon>Embryophyta</taxon>
        <taxon>Tracheophyta</taxon>
        <taxon>Spermatophyta</taxon>
        <taxon>Magnoliopsida</taxon>
        <taxon>eudicotyledons</taxon>
        <taxon>Gunneridae</taxon>
        <taxon>Pentapetalae</taxon>
        <taxon>asterids</taxon>
        <taxon>lamiids</taxon>
        <taxon>Gentianales</taxon>
        <taxon>Rubiaceae</taxon>
        <taxon>Cinchonoideae</taxon>
        <taxon>Cinchoneae</taxon>
        <taxon>Cinchona</taxon>
    </lineage>
</organism>
<accession>A0ABD2ZPP1</accession>
<comment type="caution">
    <text evidence="1">The sequence shown here is derived from an EMBL/GenBank/DDBJ whole genome shotgun (WGS) entry which is preliminary data.</text>
</comment>
<sequence length="116" mass="12850">MEFLTMDDNIENEVENGLPRIIATENDSLTHIPISKNFGLTSTLILGCNDQVQPNVGFILQDPVHVISGGRPKSLRQKNPKECLPGKRRKCASCQELGHNRNGCPTSRQGMKKLPI</sequence>
<protein>
    <recommendedName>
        <fullName evidence="3">CCHC-type domain-containing protein</fullName>
    </recommendedName>
</protein>
<dbReference type="InterPro" id="IPR036875">
    <property type="entry name" value="Znf_CCHC_sf"/>
</dbReference>
<dbReference type="AlphaFoldDB" id="A0ABD2ZPP1"/>